<dbReference type="SMART" id="SM00236">
    <property type="entry name" value="fCBD"/>
    <property type="match status" value="1"/>
</dbReference>
<dbReference type="PROSITE" id="PS51164">
    <property type="entry name" value="CBM1_2"/>
    <property type="match status" value="1"/>
</dbReference>
<dbReference type="InterPro" id="IPR005103">
    <property type="entry name" value="AA9_LPMO"/>
</dbReference>
<dbReference type="CDD" id="cd21175">
    <property type="entry name" value="LPMO_AA9"/>
    <property type="match status" value="1"/>
</dbReference>
<comment type="catalytic activity">
    <reaction evidence="10">
        <text>[(1-&gt;4)-beta-D-glucosyl]n+m + reduced acceptor + O2 = 4-dehydro-beta-D-glucosyl-[(1-&gt;4)-beta-D-glucosyl]n-1 + [(1-&gt;4)-beta-D-glucosyl]m + acceptor + H2O.</text>
        <dbReference type="EC" id="1.14.99.56"/>
    </reaction>
</comment>
<keyword evidence="14" id="KW-1185">Reference proteome</keyword>
<evidence type="ECO:0000259" key="12">
    <source>
        <dbReference type="PROSITE" id="PS51164"/>
    </source>
</evidence>
<comment type="function">
    <text evidence="10">Lytic polysaccharide monooxygenase (LMPO) that depolymerizes crystalline and amorphous polysaccharides via the oxidation of scissile alpha- or beta-(1-4)-glycosidic bonds, yielding C1 and/or C4 oxidation products. Catalysis by LPMOs requires the reduction of the active-site copper from Cu(II) to Cu(I) by a reducing agent and H(2)O(2) or O(2) as a cosubstrate.</text>
</comment>
<dbReference type="EMBL" id="JAACJJ010000043">
    <property type="protein sequence ID" value="KAF5315509.1"/>
    <property type="molecule type" value="Genomic_DNA"/>
</dbReference>
<evidence type="ECO:0000256" key="8">
    <source>
        <dbReference type="ARBA" id="ARBA00023277"/>
    </source>
</evidence>
<keyword evidence="7 10" id="KW-1015">Disulfide bond</keyword>
<dbReference type="GO" id="GO:0030245">
    <property type="term" value="P:cellulose catabolic process"/>
    <property type="evidence" value="ECO:0007669"/>
    <property type="project" value="UniProtKB-UniRule"/>
</dbReference>
<evidence type="ECO:0000256" key="6">
    <source>
        <dbReference type="ARBA" id="ARBA00023033"/>
    </source>
</evidence>
<dbReference type="GO" id="GO:0030248">
    <property type="term" value="F:cellulose binding"/>
    <property type="evidence" value="ECO:0007669"/>
    <property type="project" value="UniProtKB-UniRule"/>
</dbReference>
<feature type="region of interest" description="Disordered" evidence="11">
    <location>
        <begin position="230"/>
        <end position="263"/>
    </location>
</feature>
<keyword evidence="4" id="KW-0560">Oxidoreductase</keyword>
<evidence type="ECO:0000256" key="11">
    <source>
        <dbReference type="SAM" id="MobiDB-lite"/>
    </source>
</evidence>
<keyword evidence="5" id="KW-0186">Copper</keyword>
<proteinExistence type="predicted"/>
<dbReference type="Gene3D" id="2.70.50.70">
    <property type="match status" value="1"/>
</dbReference>
<evidence type="ECO:0000256" key="3">
    <source>
        <dbReference type="ARBA" id="ARBA00023001"/>
    </source>
</evidence>
<dbReference type="GO" id="GO:0004497">
    <property type="term" value="F:monooxygenase activity"/>
    <property type="evidence" value="ECO:0007669"/>
    <property type="project" value="UniProtKB-KW"/>
</dbReference>
<keyword evidence="9 10" id="KW-0624">Polysaccharide degradation</keyword>
<evidence type="ECO:0000256" key="5">
    <source>
        <dbReference type="ARBA" id="ARBA00023008"/>
    </source>
</evidence>
<name>A0A8H5EX27_9AGAR</name>
<feature type="domain" description="CBM1" evidence="12">
    <location>
        <begin position="262"/>
        <end position="299"/>
    </location>
</feature>
<dbReference type="EC" id="1.14.99.56" evidence="10"/>
<keyword evidence="6" id="KW-0503">Monooxygenase</keyword>
<gene>
    <name evidence="13" type="ORF">D9619_007048</name>
</gene>
<feature type="region of interest" description="Disordered" evidence="11">
    <location>
        <begin position="319"/>
        <end position="340"/>
    </location>
</feature>
<dbReference type="InterPro" id="IPR049892">
    <property type="entry name" value="AA9"/>
</dbReference>
<evidence type="ECO:0000256" key="10">
    <source>
        <dbReference type="RuleBase" id="RU368122"/>
    </source>
</evidence>
<organism evidence="13 14">
    <name type="scientific">Psilocybe cf. subviscida</name>
    <dbReference type="NCBI Taxonomy" id="2480587"/>
    <lineage>
        <taxon>Eukaryota</taxon>
        <taxon>Fungi</taxon>
        <taxon>Dikarya</taxon>
        <taxon>Basidiomycota</taxon>
        <taxon>Agaricomycotina</taxon>
        <taxon>Agaricomycetes</taxon>
        <taxon>Agaricomycetidae</taxon>
        <taxon>Agaricales</taxon>
        <taxon>Agaricineae</taxon>
        <taxon>Strophariaceae</taxon>
        <taxon>Psilocybe</taxon>
    </lineage>
</organism>
<comment type="caution">
    <text evidence="13">The sequence shown here is derived from an EMBL/GenBank/DDBJ whole genome shotgun (WGS) entry which is preliminary data.</text>
</comment>
<dbReference type="GO" id="GO:0005576">
    <property type="term" value="C:extracellular region"/>
    <property type="evidence" value="ECO:0007669"/>
    <property type="project" value="UniProtKB-SubCell"/>
</dbReference>
<dbReference type="Proteomes" id="UP000567179">
    <property type="component" value="Unassembled WGS sequence"/>
</dbReference>
<dbReference type="OrthoDB" id="2525337at2759"/>
<keyword evidence="3 10" id="KW-0136">Cellulose degradation</keyword>
<accession>A0A8H5EX27</accession>
<evidence type="ECO:0000313" key="14">
    <source>
        <dbReference type="Proteomes" id="UP000567179"/>
    </source>
</evidence>
<dbReference type="SUPFAM" id="SSF57180">
    <property type="entry name" value="Cellulose-binding domain"/>
    <property type="match status" value="1"/>
</dbReference>
<evidence type="ECO:0000256" key="1">
    <source>
        <dbReference type="ARBA" id="ARBA00022723"/>
    </source>
</evidence>
<dbReference type="PANTHER" id="PTHR33353:SF18">
    <property type="entry name" value="ENDOGLUCANASE II"/>
    <property type="match status" value="1"/>
</dbReference>
<keyword evidence="8 10" id="KW-0119">Carbohydrate metabolism</keyword>
<dbReference type="Pfam" id="PF00734">
    <property type="entry name" value="CBM_1"/>
    <property type="match status" value="1"/>
</dbReference>
<feature type="compositionally biased region" description="Polar residues" evidence="11">
    <location>
        <begin position="326"/>
        <end position="335"/>
    </location>
</feature>
<comment type="domain">
    <text evidence="10">Has a modular structure: an endo-beta-1,4-glucanase catalytic module at the N-terminus, a linker rich in serines and threonines, and a C-terminal carbohydrate-binding module (CBM).</text>
</comment>
<protein>
    <recommendedName>
        <fullName evidence="10">AA9 family lytic polysaccharide monooxygenase</fullName>
        <ecNumber evidence="10">1.14.99.56</ecNumber>
    </recommendedName>
    <alternativeName>
        <fullName evidence="10">Endo-beta-1,4-glucanase</fullName>
    </alternativeName>
    <alternativeName>
        <fullName evidence="10">Glycosyl hydrolase 61 family protein</fullName>
    </alternativeName>
</protein>
<keyword evidence="2" id="KW-0732">Signal</keyword>
<dbReference type="GO" id="GO:0046872">
    <property type="term" value="F:metal ion binding"/>
    <property type="evidence" value="ECO:0007669"/>
    <property type="project" value="UniProtKB-KW"/>
</dbReference>
<dbReference type="PANTHER" id="PTHR33353">
    <property type="entry name" value="PUTATIVE (AFU_ORTHOLOGUE AFUA_1G12560)-RELATED"/>
    <property type="match status" value="1"/>
</dbReference>
<dbReference type="Pfam" id="PF03443">
    <property type="entry name" value="AA9"/>
    <property type="match status" value="1"/>
</dbReference>
<dbReference type="InterPro" id="IPR035971">
    <property type="entry name" value="CBD_sf"/>
</dbReference>
<evidence type="ECO:0000256" key="9">
    <source>
        <dbReference type="ARBA" id="ARBA00023326"/>
    </source>
</evidence>
<evidence type="ECO:0000256" key="4">
    <source>
        <dbReference type="ARBA" id="ARBA00023002"/>
    </source>
</evidence>
<keyword evidence="1" id="KW-0479">Metal-binding</keyword>
<keyword evidence="10" id="KW-0964">Secreted</keyword>
<dbReference type="GO" id="GO:0008810">
    <property type="term" value="F:cellulase activity"/>
    <property type="evidence" value="ECO:0007669"/>
    <property type="project" value="UniProtKB-UniRule"/>
</dbReference>
<reference evidence="13 14" key="1">
    <citation type="journal article" date="2020" name="ISME J.">
        <title>Uncovering the hidden diversity of litter-decomposition mechanisms in mushroom-forming fungi.</title>
        <authorList>
            <person name="Floudas D."/>
            <person name="Bentzer J."/>
            <person name="Ahren D."/>
            <person name="Johansson T."/>
            <person name="Persson P."/>
            <person name="Tunlid A."/>
        </authorList>
    </citation>
    <scope>NUCLEOTIDE SEQUENCE [LARGE SCALE GENOMIC DNA]</scope>
    <source>
        <strain evidence="13 14">CBS 101986</strain>
    </source>
</reference>
<evidence type="ECO:0000313" key="13">
    <source>
        <dbReference type="EMBL" id="KAF5315509.1"/>
    </source>
</evidence>
<dbReference type="InterPro" id="IPR000254">
    <property type="entry name" value="CBD"/>
</dbReference>
<evidence type="ECO:0000256" key="7">
    <source>
        <dbReference type="ARBA" id="ARBA00023157"/>
    </source>
</evidence>
<comment type="subcellular location">
    <subcellularLocation>
        <location evidence="10">Secreted</location>
    </subcellularLocation>
</comment>
<sequence>MDELYVNGVSAGHMNGIRVPDYDGPITDVTSNDVICNGGINPYHTPISTTVIPVAAGAQVTAEFHHTLSGADSSDAADPIDPSHKGPVIAYLAKVPSATQSTVTGLGWFKIYQDGYNPSTGKWAVDTLIANKGKVTFTIPSCIAAGQYLLRVEIIALHAASSYPGAQLYMECAQLSITGGGSTSPATSSFPGAYKGSDPGITINIYQKLSGYTIPGPSVFSCSANGGGSSSTPVTSTAKPTTSSTTKPTTTTTSSTAPSSTGTVARYGQCGGSGYTGATVCVSPYTCTKSNDFTHSGTRKELGSVADTINDKRWHGLGASHREQNSRAAATSGQRIQAHPRTDISSHIFSKRLQIACSPSLVHAASQGRILTTPEFALGRVWGHIDPRPPGARSP</sequence>
<evidence type="ECO:0000256" key="2">
    <source>
        <dbReference type="ARBA" id="ARBA00022729"/>
    </source>
</evidence>
<dbReference type="AlphaFoldDB" id="A0A8H5EX27"/>